<dbReference type="CDD" id="cd05263">
    <property type="entry name" value="MupV_like_SDR_e"/>
    <property type="match status" value="1"/>
</dbReference>
<sequence>MKHTYLLTGYPGFLATNLIKQLVHDHGQKISHIYVLVLPDLQRKAADEIRLLAGTSGISPDTFSIVPGDITKEELGIASDTNRQLKKSITHVFHLAAIYDLAVSKELAYKVNVTGTRNMNNWVKKLDSLMRYVYFSTAYVSGTREGKIFETELSEGQSFKNHYEETKYDAEILVEDLKPDIPTTILRPGIVRGHSQTGDTLKFDGIYFLLNMFEALSRLPIIPYIGEGQPEGNFVPYDYVLKASSYLTMHPAGEGKTYHLTDPNPYTMHDIYTIIAQKYLGKTPKGIIPLAWSKKSLTATPLRNWLRVEQEAMNYFTINASFDSSMATSDLAGSGIVCPDFIDTLDPMIQFYRKYKHDRRKHIAVL</sequence>
<dbReference type="InterPro" id="IPR036291">
    <property type="entry name" value="NAD(P)-bd_dom_sf"/>
</dbReference>
<dbReference type="Proteomes" id="UP000050331">
    <property type="component" value="Chromosome"/>
</dbReference>
<dbReference type="EMBL" id="CP013862">
    <property type="protein sequence ID" value="ALX48806.1"/>
    <property type="molecule type" value="Genomic_DNA"/>
</dbReference>
<feature type="domain" description="Thioester reductase (TE)" evidence="1">
    <location>
        <begin position="7"/>
        <end position="243"/>
    </location>
</feature>
<dbReference type="STRING" id="1472767.AOX59_09375"/>
<dbReference type="Pfam" id="PF07993">
    <property type="entry name" value="NAD_binding_4"/>
    <property type="match status" value="1"/>
</dbReference>
<dbReference type="Gene3D" id="3.40.50.720">
    <property type="entry name" value="NAD(P)-binding Rossmann-like Domain"/>
    <property type="match status" value="1"/>
</dbReference>
<evidence type="ECO:0000259" key="1">
    <source>
        <dbReference type="Pfam" id="PF07993"/>
    </source>
</evidence>
<evidence type="ECO:0000313" key="2">
    <source>
        <dbReference type="EMBL" id="ALX48806.1"/>
    </source>
</evidence>
<dbReference type="InterPro" id="IPR026055">
    <property type="entry name" value="FAR"/>
</dbReference>
<protein>
    <submittedName>
        <fullName evidence="2">3-beta hydroxysteroid dehydrogenase</fullName>
    </submittedName>
</protein>
<dbReference type="OrthoDB" id="9807212at2"/>
<dbReference type="PANTHER" id="PTHR11011:SF45">
    <property type="entry name" value="FATTY ACYL-COA REDUCTASE CG8306-RELATED"/>
    <property type="match status" value="1"/>
</dbReference>
<keyword evidence="3" id="KW-1185">Reference proteome</keyword>
<name>A0A0U4F5D1_9BACI</name>
<gene>
    <name evidence="2" type="ORF">AOX59_09375</name>
</gene>
<organism evidence="2 3">
    <name type="scientific">Lentibacillus amyloliquefaciens</name>
    <dbReference type="NCBI Taxonomy" id="1472767"/>
    <lineage>
        <taxon>Bacteria</taxon>
        <taxon>Bacillati</taxon>
        <taxon>Bacillota</taxon>
        <taxon>Bacilli</taxon>
        <taxon>Bacillales</taxon>
        <taxon>Bacillaceae</taxon>
        <taxon>Lentibacillus</taxon>
    </lineage>
</organism>
<dbReference type="InterPro" id="IPR013120">
    <property type="entry name" value="FAR_NAD-bd"/>
</dbReference>
<dbReference type="KEGG" id="lao:AOX59_09375"/>
<accession>A0A0U4F5D1</accession>
<dbReference type="PANTHER" id="PTHR11011">
    <property type="entry name" value="MALE STERILITY PROTEIN 2-RELATED"/>
    <property type="match status" value="1"/>
</dbReference>
<dbReference type="AlphaFoldDB" id="A0A0U4F5D1"/>
<proteinExistence type="predicted"/>
<dbReference type="SUPFAM" id="SSF51735">
    <property type="entry name" value="NAD(P)-binding Rossmann-fold domains"/>
    <property type="match status" value="1"/>
</dbReference>
<dbReference type="GO" id="GO:0080019">
    <property type="term" value="F:alcohol-forming very long-chain fatty acyl-CoA reductase activity"/>
    <property type="evidence" value="ECO:0007669"/>
    <property type="project" value="InterPro"/>
</dbReference>
<dbReference type="GO" id="GO:0035336">
    <property type="term" value="P:long-chain fatty-acyl-CoA metabolic process"/>
    <property type="evidence" value="ECO:0007669"/>
    <property type="project" value="TreeGrafter"/>
</dbReference>
<reference evidence="2 3" key="1">
    <citation type="submission" date="2016-01" db="EMBL/GenBank/DDBJ databases">
        <title>Complete genome sequence of strain Lentibacillus amyloliquefaciens LAM0015T isolated from saline sediment.</title>
        <authorList>
            <person name="Wang J.-L."/>
            <person name="He M.-X."/>
        </authorList>
    </citation>
    <scope>NUCLEOTIDE SEQUENCE [LARGE SCALE GENOMIC DNA]</scope>
    <source>
        <strain evidence="2 3">LAM0015</strain>
    </source>
</reference>
<dbReference type="GO" id="GO:0010345">
    <property type="term" value="P:suberin biosynthetic process"/>
    <property type="evidence" value="ECO:0007669"/>
    <property type="project" value="TreeGrafter"/>
</dbReference>
<dbReference type="RefSeq" id="WP_068444992.1">
    <property type="nucleotide sequence ID" value="NZ_CP013862.1"/>
</dbReference>
<evidence type="ECO:0000313" key="3">
    <source>
        <dbReference type="Proteomes" id="UP000050331"/>
    </source>
</evidence>